<organism evidence="1 2">
    <name type="scientific">Taxus chinensis</name>
    <name type="common">Chinese yew</name>
    <name type="synonym">Taxus wallichiana var. chinensis</name>
    <dbReference type="NCBI Taxonomy" id="29808"/>
    <lineage>
        <taxon>Eukaryota</taxon>
        <taxon>Viridiplantae</taxon>
        <taxon>Streptophyta</taxon>
        <taxon>Embryophyta</taxon>
        <taxon>Tracheophyta</taxon>
        <taxon>Spermatophyta</taxon>
        <taxon>Pinopsida</taxon>
        <taxon>Pinidae</taxon>
        <taxon>Conifers II</taxon>
        <taxon>Cupressales</taxon>
        <taxon>Taxaceae</taxon>
        <taxon>Taxus</taxon>
    </lineage>
</organism>
<protein>
    <submittedName>
        <fullName evidence="1">Uncharacterized protein</fullName>
    </submittedName>
</protein>
<name>A0AA38KM67_TAXCH</name>
<dbReference type="PANTHER" id="PTHR46601:SF1">
    <property type="entry name" value="ADF-H DOMAIN-CONTAINING PROTEIN"/>
    <property type="match status" value="1"/>
</dbReference>
<comment type="caution">
    <text evidence="1">The sequence shown here is derived from an EMBL/GenBank/DDBJ whole genome shotgun (WGS) entry which is preliminary data.</text>
</comment>
<proteinExistence type="predicted"/>
<feature type="non-terminal residue" evidence="1">
    <location>
        <position position="99"/>
    </location>
</feature>
<evidence type="ECO:0000313" key="1">
    <source>
        <dbReference type="EMBL" id="KAH9307176.1"/>
    </source>
</evidence>
<gene>
    <name evidence="1" type="ORF">KI387_044391</name>
</gene>
<feature type="non-terminal residue" evidence="1">
    <location>
        <position position="1"/>
    </location>
</feature>
<dbReference type="PANTHER" id="PTHR46601">
    <property type="entry name" value="ULP_PROTEASE DOMAIN-CONTAINING PROTEIN"/>
    <property type="match status" value="1"/>
</dbReference>
<accession>A0AA38KM67</accession>
<dbReference type="EMBL" id="JAHRHJ020000008">
    <property type="protein sequence ID" value="KAH9307176.1"/>
    <property type="molecule type" value="Genomic_DNA"/>
</dbReference>
<dbReference type="AlphaFoldDB" id="A0AA38KM67"/>
<reference evidence="1 2" key="1">
    <citation type="journal article" date="2021" name="Nat. Plants">
        <title>The Taxus genome provides insights into paclitaxel biosynthesis.</title>
        <authorList>
            <person name="Xiong X."/>
            <person name="Gou J."/>
            <person name="Liao Q."/>
            <person name="Li Y."/>
            <person name="Zhou Q."/>
            <person name="Bi G."/>
            <person name="Li C."/>
            <person name="Du R."/>
            <person name="Wang X."/>
            <person name="Sun T."/>
            <person name="Guo L."/>
            <person name="Liang H."/>
            <person name="Lu P."/>
            <person name="Wu Y."/>
            <person name="Zhang Z."/>
            <person name="Ro D.K."/>
            <person name="Shang Y."/>
            <person name="Huang S."/>
            <person name="Yan J."/>
        </authorList>
    </citation>
    <scope>NUCLEOTIDE SEQUENCE [LARGE SCALE GENOMIC DNA]</scope>
    <source>
        <strain evidence="1">Ta-2019</strain>
    </source>
</reference>
<evidence type="ECO:0000313" key="2">
    <source>
        <dbReference type="Proteomes" id="UP000824469"/>
    </source>
</evidence>
<sequence length="99" mass="11789">FKYIKYSTWLGKDATRLDLVEEEIPITTFMQSFQSLISPYIKHSHYVKWQATQFKTNRDTFPIGSILSVVDFAKNYSFSHQKEIQTQYYHIDQVTIMVQ</sequence>
<dbReference type="Proteomes" id="UP000824469">
    <property type="component" value="Unassembled WGS sequence"/>
</dbReference>
<keyword evidence="2" id="KW-1185">Reference proteome</keyword>